<reference evidence="2 3" key="1">
    <citation type="submission" date="2020-03" db="EMBL/GenBank/DDBJ databases">
        <title>Genomic Encyclopedia of Type Strains, Phase IV (KMG-IV): sequencing the most valuable type-strain genomes for metagenomic binning, comparative biology and taxonomic classification.</title>
        <authorList>
            <person name="Goeker M."/>
        </authorList>
    </citation>
    <scope>NUCLEOTIDE SEQUENCE [LARGE SCALE GENOMIC DNA]</scope>
    <source>
        <strain evidence="2 3">DSM 29762</strain>
    </source>
</reference>
<keyword evidence="3" id="KW-1185">Reference proteome</keyword>
<organism evidence="2 3">
    <name type="scientific">Saonia flava</name>
    <dbReference type="NCBI Taxonomy" id="523696"/>
    <lineage>
        <taxon>Bacteria</taxon>
        <taxon>Pseudomonadati</taxon>
        <taxon>Bacteroidota</taxon>
        <taxon>Flavobacteriia</taxon>
        <taxon>Flavobacteriales</taxon>
        <taxon>Flavobacteriaceae</taxon>
        <taxon>Saonia</taxon>
    </lineage>
</organism>
<protein>
    <submittedName>
        <fullName evidence="2">Uncharacterized protein</fullName>
    </submittedName>
</protein>
<feature type="transmembrane region" description="Helical" evidence="1">
    <location>
        <begin position="6"/>
        <end position="25"/>
    </location>
</feature>
<sequence>MKRRKFFLLTATGAAIIAIPSWYYFHKKKNRDNTLLSNPDMLAQIWDEETLLNIGKKYYEENPEERSEKKLLKTLSKNISSFKPNLNEVIQEDYKSGRIIIVDGWFISVTEACQCALYYLKQTKS</sequence>
<dbReference type="RefSeq" id="WP_167961355.1">
    <property type="nucleotide sequence ID" value="NZ_JAATJJ010000001.1"/>
</dbReference>
<keyword evidence="1" id="KW-0812">Transmembrane</keyword>
<proteinExistence type="predicted"/>
<keyword evidence="1" id="KW-1133">Transmembrane helix</keyword>
<evidence type="ECO:0000256" key="1">
    <source>
        <dbReference type="SAM" id="Phobius"/>
    </source>
</evidence>
<dbReference type="AlphaFoldDB" id="A0A846QVA7"/>
<accession>A0A846QVA7</accession>
<comment type="caution">
    <text evidence="2">The sequence shown here is derived from an EMBL/GenBank/DDBJ whole genome shotgun (WGS) entry which is preliminary data.</text>
</comment>
<gene>
    <name evidence="2" type="ORF">GGR42_000964</name>
</gene>
<name>A0A846QVA7_9FLAO</name>
<keyword evidence="1" id="KW-0472">Membrane</keyword>
<evidence type="ECO:0000313" key="3">
    <source>
        <dbReference type="Proteomes" id="UP000590442"/>
    </source>
</evidence>
<dbReference type="Proteomes" id="UP000590442">
    <property type="component" value="Unassembled WGS sequence"/>
</dbReference>
<dbReference type="EMBL" id="JAATJJ010000001">
    <property type="protein sequence ID" value="NJB70502.1"/>
    <property type="molecule type" value="Genomic_DNA"/>
</dbReference>
<evidence type="ECO:0000313" key="2">
    <source>
        <dbReference type="EMBL" id="NJB70502.1"/>
    </source>
</evidence>